<gene>
    <name evidence="1" type="ORF">POCTA_138.1.T1640027</name>
</gene>
<dbReference type="Proteomes" id="UP000683925">
    <property type="component" value="Unassembled WGS sequence"/>
</dbReference>
<dbReference type="AlphaFoldDB" id="A0A8S1YIR5"/>
<organism evidence="1 2">
    <name type="scientific">Paramecium octaurelia</name>
    <dbReference type="NCBI Taxonomy" id="43137"/>
    <lineage>
        <taxon>Eukaryota</taxon>
        <taxon>Sar</taxon>
        <taxon>Alveolata</taxon>
        <taxon>Ciliophora</taxon>
        <taxon>Intramacronucleata</taxon>
        <taxon>Oligohymenophorea</taxon>
        <taxon>Peniculida</taxon>
        <taxon>Parameciidae</taxon>
        <taxon>Paramecium</taxon>
    </lineage>
</organism>
<reference evidence="1" key="1">
    <citation type="submission" date="2021-01" db="EMBL/GenBank/DDBJ databases">
        <authorList>
            <consortium name="Genoscope - CEA"/>
            <person name="William W."/>
        </authorList>
    </citation>
    <scope>NUCLEOTIDE SEQUENCE</scope>
</reference>
<dbReference type="EMBL" id="CAJJDP010000167">
    <property type="protein sequence ID" value="CAD8213840.1"/>
    <property type="molecule type" value="Genomic_DNA"/>
</dbReference>
<name>A0A8S1YIR5_PAROT</name>
<keyword evidence="2" id="KW-1185">Reference proteome</keyword>
<sequence>MKNALTFQMNKLTPAFPNQSWYYFVGQFQHLRLKTLINNSRHLFVQNIFFSNQQELLALITDDQELMKTWKLTYIIHANINVNEQTTINSEFGDIVCIAISEDDCQIAYIEIREPKSIHIYDKEKGVILKKLNHSQQILSIELFSNGQLLYQEAKLNPSRFGIQIRLNLYRFEDLILSKFIR</sequence>
<proteinExistence type="predicted"/>
<comment type="caution">
    <text evidence="1">The sequence shown here is derived from an EMBL/GenBank/DDBJ whole genome shotgun (WGS) entry which is preliminary data.</text>
</comment>
<evidence type="ECO:0000313" key="2">
    <source>
        <dbReference type="Proteomes" id="UP000683925"/>
    </source>
</evidence>
<accession>A0A8S1YIR5</accession>
<evidence type="ECO:0000313" key="1">
    <source>
        <dbReference type="EMBL" id="CAD8213840.1"/>
    </source>
</evidence>
<protein>
    <submittedName>
        <fullName evidence="1">Uncharacterized protein</fullName>
    </submittedName>
</protein>